<organism evidence="1 2">
    <name type="scientific">Phialemonium thermophilum</name>
    <dbReference type="NCBI Taxonomy" id="223376"/>
    <lineage>
        <taxon>Eukaryota</taxon>
        <taxon>Fungi</taxon>
        <taxon>Dikarya</taxon>
        <taxon>Ascomycota</taxon>
        <taxon>Pezizomycotina</taxon>
        <taxon>Sordariomycetes</taxon>
        <taxon>Sordariomycetidae</taxon>
        <taxon>Cephalothecales</taxon>
        <taxon>Cephalothecaceae</taxon>
        <taxon>Phialemonium</taxon>
    </lineage>
</organism>
<proteinExistence type="predicted"/>
<accession>A0ABR3WYT4</accession>
<comment type="caution">
    <text evidence="1">The sequence shown here is derived from an EMBL/GenBank/DDBJ whole genome shotgun (WGS) entry which is preliminary data.</text>
</comment>
<evidence type="ECO:0000313" key="2">
    <source>
        <dbReference type="Proteomes" id="UP001586593"/>
    </source>
</evidence>
<evidence type="ECO:0000313" key="1">
    <source>
        <dbReference type="EMBL" id="KAL1868545.1"/>
    </source>
</evidence>
<keyword evidence="2" id="KW-1185">Reference proteome</keyword>
<gene>
    <name evidence="1" type="ORF">VTK73DRAFT_3637</name>
</gene>
<dbReference type="EMBL" id="JAZHXJ010000214">
    <property type="protein sequence ID" value="KAL1868545.1"/>
    <property type="molecule type" value="Genomic_DNA"/>
</dbReference>
<reference evidence="1 2" key="1">
    <citation type="journal article" date="2024" name="Commun. Biol.">
        <title>Comparative genomic analysis of thermophilic fungi reveals convergent evolutionary adaptations and gene losses.</title>
        <authorList>
            <person name="Steindorff A.S."/>
            <person name="Aguilar-Pontes M.V."/>
            <person name="Robinson A.J."/>
            <person name="Andreopoulos B."/>
            <person name="LaButti K."/>
            <person name="Kuo A."/>
            <person name="Mondo S."/>
            <person name="Riley R."/>
            <person name="Otillar R."/>
            <person name="Haridas S."/>
            <person name="Lipzen A."/>
            <person name="Grimwood J."/>
            <person name="Schmutz J."/>
            <person name="Clum A."/>
            <person name="Reid I.D."/>
            <person name="Moisan M.C."/>
            <person name="Butler G."/>
            <person name="Nguyen T.T.M."/>
            <person name="Dewar K."/>
            <person name="Conant G."/>
            <person name="Drula E."/>
            <person name="Henrissat B."/>
            <person name="Hansel C."/>
            <person name="Singer S."/>
            <person name="Hutchinson M.I."/>
            <person name="de Vries R.P."/>
            <person name="Natvig D.O."/>
            <person name="Powell A.J."/>
            <person name="Tsang A."/>
            <person name="Grigoriev I.V."/>
        </authorList>
    </citation>
    <scope>NUCLEOTIDE SEQUENCE [LARGE SCALE GENOMIC DNA]</scope>
    <source>
        <strain evidence="1 2">ATCC 24622</strain>
    </source>
</reference>
<dbReference type="Proteomes" id="UP001586593">
    <property type="component" value="Unassembled WGS sequence"/>
</dbReference>
<protein>
    <submittedName>
        <fullName evidence="1">Uncharacterized protein</fullName>
    </submittedName>
</protein>
<sequence>MSHKWFLTNAYEVSSGWPAIRTARTRSRDSDGTATFFAHGRDDRRVVGRQNRVCNAYMLQAVQRALSPGPPTWSPRRTLPPALIRSGSLVRHGASDVEDDRIAHSDRISDVAPQKPPVGTESGAFVSTYTQYVVSESSSPKTEVTLPMPGSIPRDPTCGLIVRNPPRGLQISWCRSSRRSVGGLGLKDSDATMMPVFRTYIVIAMSMGDGFRCPQ</sequence>
<name>A0ABR3WYT4_9PEZI</name>